<evidence type="ECO:0000259" key="8">
    <source>
        <dbReference type="PROSITE" id="PS50850"/>
    </source>
</evidence>
<evidence type="ECO:0000256" key="2">
    <source>
        <dbReference type="ARBA" id="ARBA00010992"/>
    </source>
</evidence>
<sequence>MTATDNTAGLLLARLDRIPNWTLPRLYALVIGIGFLFTFYDIFDINVSFIQTCMALVPGCTPAKSGAYIGLPVLLNLAGYVVGTLVLSPLADRMGRRDLLLVTMILTGIGSALTAIVQSYGTFVAARAFTGVGIGADLAIVNTYIGELAPAGGRARYTSMIFIFSALGAVAGIWLGLWLTTPPTPLPLGLPFALAGKGFPDGWRVMYLIGAALALVGVLLRFQLPESPRWLIAQGRLEEAGQVVADMEARAHAIFPLPPLPERLPPAPRREEAMPFSAIFRNATYRNRTLLLTVMWFLAYITVYSFAAGFTTLLAALHYPPPEAGLITAMGTFGFVLCAIVAYVWGERMERRRWTPLAALITLGGGVLIALGGQTLWLSVIGAMIVFFGFNVWVPIAYAWSVENYPTRARTTGFALVDGIGHLGGGVGMIAIAPLIPRLGVMAAFLLIGGFLALAALVAQFGISTRARRLDDISP</sequence>
<dbReference type="PANTHER" id="PTHR23511">
    <property type="entry name" value="SYNAPTIC VESICLE GLYCOPROTEIN 2"/>
    <property type="match status" value="1"/>
</dbReference>
<dbReference type="GO" id="GO:0022857">
    <property type="term" value="F:transmembrane transporter activity"/>
    <property type="evidence" value="ECO:0007669"/>
    <property type="project" value="InterPro"/>
</dbReference>
<feature type="transmembrane region" description="Helical" evidence="7">
    <location>
        <begin position="205"/>
        <end position="222"/>
    </location>
</feature>
<reference evidence="9 10" key="1">
    <citation type="submission" date="2007-05" db="EMBL/GenBank/DDBJ databases">
        <title>Complete sequence of chromosome of Acidiphilium cryptum JF-5.</title>
        <authorList>
            <consortium name="US DOE Joint Genome Institute"/>
            <person name="Copeland A."/>
            <person name="Lucas S."/>
            <person name="Lapidus A."/>
            <person name="Barry K."/>
            <person name="Detter J.C."/>
            <person name="Glavina del Rio T."/>
            <person name="Hammon N."/>
            <person name="Israni S."/>
            <person name="Dalin E."/>
            <person name="Tice H."/>
            <person name="Pitluck S."/>
            <person name="Sims D."/>
            <person name="Brettin T."/>
            <person name="Bruce D."/>
            <person name="Han C."/>
            <person name="Schmutz J."/>
            <person name="Larimer F."/>
            <person name="Land M."/>
            <person name="Hauser L."/>
            <person name="Kyrpides N."/>
            <person name="Kim E."/>
            <person name="Magnuson T."/>
            <person name="Richardson P."/>
        </authorList>
    </citation>
    <scope>NUCLEOTIDE SEQUENCE [LARGE SCALE GENOMIC DNA]</scope>
    <source>
        <strain evidence="9 10">JF-5</strain>
    </source>
</reference>
<keyword evidence="3" id="KW-0813">Transport</keyword>
<feature type="transmembrane region" description="Helical" evidence="7">
    <location>
        <begin position="442"/>
        <end position="463"/>
    </location>
</feature>
<evidence type="ECO:0000256" key="4">
    <source>
        <dbReference type="ARBA" id="ARBA00022692"/>
    </source>
</evidence>
<organism evidence="9 10">
    <name type="scientific">Acidiphilium cryptum (strain JF-5)</name>
    <dbReference type="NCBI Taxonomy" id="349163"/>
    <lineage>
        <taxon>Bacteria</taxon>
        <taxon>Pseudomonadati</taxon>
        <taxon>Pseudomonadota</taxon>
        <taxon>Alphaproteobacteria</taxon>
        <taxon>Acetobacterales</taxon>
        <taxon>Acidocellaceae</taxon>
        <taxon>Acidiphilium</taxon>
    </lineage>
</organism>
<evidence type="ECO:0000256" key="6">
    <source>
        <dbReference type="ARBA" id="ARBA00023136"/>
    </source>
</evidence>
<dbReference type="Gene3D" id="1.20.1250.20">
    <property type="entry name" value="MFS general substrate transporter like domains"/>
    <property type="match status" value="1"/>
</dbReference>
<feature type="transmembrane region" description="Helical" evidence="7">
    <location>
        <begin position="290"/>
        <end position="318"/>
    </location>
</feature>
<dbReference type="InterPro" id="IPR036259">
    <property type="entry name" value="MFS_trans_sf"/>
</dbReference>
<dbReference type="Pfam" id="PF00083">
    <property type="entry name" value="Sugar_tr"/>
    <property type="match status" value="1"/>
</dbReference>
<feature type="transmembrane region" description="Helical" evidence="7">
    <location>
        <begin position="383"/>
        <end position="402"/>
    </location>
</feature>
<dbReference type="PROSITE" id="PS00217">
    <property type="entry name" value="SUGAR_TRANSPORT_2"/>
    <property type="match status" value="1"/>
</dbReference>
<dbReference type="PROSITE" id="PS50850">
    <property type="entry name" value="MFS"/>
    <property type="match status" value="1"/>
</dbReference>
<accession>A5FXG3</accession>
<comment type="similarity">
    <text evidence="2">Belongs to the major facilitator superfamily. Sugar transporter (TC 2.A.1.1) family.</text>
</comment>
<dbReference type="InterPro" id="IPR005828">
    <property type="entry name" value="MFS_sugar_transport-like"/>
</dbReference>
<dbReference type="PANTHER" id="PTHR23511:SF34">
    <property type="entry name" value="SYNAPTIC VESICLE GLYCOPROTEIN 2"/>
    <property type="match status" value="1"/>
</dbReference>
<keyword evidence="6 7" id="KW-0472">Membrane</keyword>
<name>A5FXG3_ACICJ</name>
<dbReference type="AlphaFoldDB" id="A5FXG3"/>
<keyword evidence="4 7" id="KW-0812">Transmembrane</keyword>
<dbReference type="RefSeq" id="WP_011941974.1">
    <property type="nucleotide sequence ID" value="NC_009484.1"/>
</dbReference>
<dbReference type="InterPro" id="IPR005829">
    <property type="entry name" value="Sugar_transporter_CS"/>
</dbReference>
<evidence type="ECO:0000313" key="10">
    <source>
        <dbReference type="Proteomes" id="UP000000245"/>
    </source>
</evidence>
<dbReference type="SUPFAM" id="SSF103473">
    <property type="entry name" value="MFS general substrate transporter"/>
    <property type="match status" value="1"/>
</dbReference>
<dbReference type="EMBL" id="CP000697">
    <property type="protein sequence ID" value="ABQ30295.1"/>
    <property type="molecule type" value="Genomic_DNA"/>
</dbReference>
<dbReference type="PROSITE" id="PS00216">
    <property type="entry name" value="SUGAR_TRANSPORT_1"/>
    <property type="match status" value="1"/>
</dbReference>
<feature type="transmembrane region" description="Helical" evidence="7">
    <location>
        <begin position="157"/>
        <end position="179"/>
    </location>
</feature>
<dbReference type="HOGENOM" id="CLU_001265_46_6_5"/>
<dbReference type="eggNOG" id="COG2814">
    <property type="taxonomic scope" value="Bacteria"/>
</dbReference>
<dbReference type="GO" id="GO:0016020">
    <property type="term" value="C:membrane"/>
    <property type="evidence" value="ECO:0007669"/>
    <property type="project" value="UniProtKB-SubCell"/>
</dbReference>
<keyword evidence="5 7" id="KW-1133">Transmembrane helix</keyword>
<evidence type="ECO:0000313" key="9">
    <source>
        <dbReference type="EMBL" id="ABQ30295.1"/>
    </source>
</evidence>
<dbReference type="Proteomes" id="UP000000245">
    <property type="component" value="Chromosome"/>
</dbReference>
<gene>
    <name evidence="9" type="ordered locus">Acry_1080</name>
</gene>
<feature type="transmembrane region" description="Helical" evidence="7">
    <location>
        <begin position="357"/>
        <end position="377"/>
    </location>
</feature>
<feature type="transmembrane region" description="Helical" evidence="7">
    <location>
        <begin position="324"/>
        <end position="345"/>
    </location>
</feature>
<evidence type="ECO:0000256" key="3">
    <source>
        <dbReference type="ARBA" id="ARBA00022448"/>
    </source>
</evidence>
<dbReference type="CDD" id="cd17316">
    <property type="entry name" value="MFS_SV2_like"/>
    <property type="match status" value="1"/>
</dbReference>
<feature type="domain" description="Major facilitator superfamily (MFS) profile" evidence="8">
    <location>
        <begin position="27"/>
        <end position="467"/>
    </location>
</feature>
<feature type="transmembrane region" description="Helical" evidence="7">
    <location>
        <begin position="67"/>
        <end position="87"/>
    </location>
</feature>
<evidence type="ECO:0000256" key="5">
    <source>
        <dbReference type="ARBA" id="ARBA00022989"/>
    </source>
</evidence>
<proteinExistence type="inferred from homology"/>
<evidence type="ECO:0000256" key="1">
    <source>
        <dbReference type="ARBA" id="ARBA00004141"/>
    </source>
</evidence>
<keyword evidence="10" id="KW-1185">Reference proteome</keyword>
<dbReference type="InterPro" id="IPR020846">
    <property type="entry name" value="MFS_dom"/>
</dbReference>
<feature type="transmembrane region" description="Helical" evidence="7">
    <location>
        <begin position="26"/>
        <end position="47"/>
    </location>
</feature>
<comment type="subcellular location">
    <subcellularLocation>
        <location evidence="1">Membrane</location>
        <topology evidence="1">Multi-pass membrane protein</topology>
    </subcellularLocation>
</comment>
<dbReference type="STRING" id="349163.Acry_1080"/>
<feature type="transmembrane region" description="Helical" evidence="7">
    <location>
        <begin position="99"/>
        <end position="118"/>
    </location>
</feature>
<dbReference type="KEGG" id="acr:Acry_1080"/>
<feature type="transmembrane region" description="Helical" evidence="7">
    <location>
        <begin position="414"/>
        <end position="436"/>
    </location>
</feature>
<feature type="transmembrane region" description="Helical" evidence="7">
    <location>
        <begin position="124"/>
        <end position="145"/>
    </location>
</feature>
<evidence type="ECO:0000256" key="7">
    <source>
        <dbReference type="SAM" id="Phobius"/>
    </source>
</evidence>
<protein>
    <submittedName>
        <fullName evidence="9">Major facilitator superfamily MFS_1</fullName>
    </submittedName>
</protein>